<dbReference type="Proteomes" id="UP000028630">
    <property type="component" value="Unassembled WGS sequence"/>
</dbReference>
<dbReference type="RefSeq" id="WP_155483930.1">
    <property type="nucleotide sequence ID" value="NZ_JMTB01000085.1"/>
</dbReference>
<dbReference type="EMBL" id="JMTB01000085">
    <property type="protein sequence ID" value="KFC06216.1"/>
    <property type="molecule type" value="Genomic_DNA"/>
</dbReference>
<reference evidence="2" key="1">
    <citation type="submission" date="2014-05" db="EMBL/GenBank/DDBJ databases">
        <title>ATOL: Assembling a taxonomically balanced genome-scale reconstruction of the evolutionary history of the Enterobacteriaceae.</title>
        <authorList>
            <person name="Plunkett G. III"/>
            <person name="Neeno-Eckwall E.C."/>
            <person name="Glasner J.D."/>
            <person name="Perna N.T."/>
        </authorList>
    </citation>
    <scope>NUCLEOTIDE SEQUENCE [LARGE SCALE GENOMIC DNA]</scope>
    <source>
        <strain evidence="2">ATCC 49490</strain>
    </source>
</reference>
<protein>
    <submittedName>
        <fullName evidence="1">Uncharacterized protein</fullName>
    </submittedName>
</protein>
<sequence>MRTDVISHGKNDQMMRLALELVSTELKRKVTIPALTGSELKQLMMWLKALK</sequence>
<name>A0A085A7M1_9ENTR</name>
<gene>
    <name evidence="1" type="ORF">GTGU_02737</name>
</gene>
<organism evidence="1 2">
    <name type="scientific">Trabulsiella guamensis ATCC 49490</name>
    <dbReference type="NCBI Taxonomy" id="1005994"/>
    <lineage>
        <taxon>Bacteria</taxon>
        <taxon>Pseudomonadati</taxon>
        <taxon>Pseudomonadota</taxon>
        <taxon>Gammaproteobacteria</taxon>
        <taxon>Enterobacterales</taxon>
        <taxon>Enterobacteriaceae</taxon>
        <taxon>Trabulsiella</taxon>
    </lineage>
</organism>
<accession>A0A085A7M1</accession>
<proteinExistence type="predicted"/>
<evidence type="ECO:0000313" key="2">
    <source>
        <dbReference type="Proteomes" id="UP000028630"/>
    </source>
</evidence>
<comment type="caution">
    <text evidence="1">The sequence shown here is derived from an EMBL/GenBank/DDBJ whole genome shotgun (WGS) entry which is preliminary data.</text>
</comment>
<dbReference type="OrthoDB" id="6627386at2"/>
<evidence type="ECO:0000313" key="1">
    <source>
        <dbReference type="EMBL" id="KFC06216.1"/>
    </source>
</evidence>
<dbReference type="AlphaFoldDB" id="A0A085A7M1"/>
<keyword evidence="2" id="KW-1185">Reference proteome</keyword>